<dbReference type="EMBL" id="MU251444">
    <property type="protein sequence ID" value="KAG9235004.1"/>
    <property type="molecule type" value="Genomic_DNA"/>
</dbReference>
<proteinExistence type="predicted"/>
<gene>
    <name evidence="1" type="ORF">BJ875DRAFT_542458</name>
</gene>
<reference evidence="1" key="1">
    <citation type="journal article" date="2021" name="IMA Fungus">
        <title>Genomic characterization of three marine fungi, including Emericellopsis atlantica sp. nov. with signatures of a generalist lifestyle and marine biomass degradation.</title>
        <authorList>
            <person name="Hagestad O.C."/>
            <person name="Hou L."/>
            <person name="Andersen J.H."/>
            <person name="Hansen E.H."/>
            <person name="Altermark B."/>
            <person name="Li C."/>
            <person name="Kuhnert E."/>
            <person name="Cox R.J."/>
            <person name="Crous P.W."/>
            <person name="Spatafora J.W."/>
            <person name="Lail K."/>
            <person name="Amirebrahimi M."/>
            <person name="Lipzen A."/>
            <person name="Pangilinan J."/>
            <person name="Andreopoulos W."/>
            <person name="Hayes R.D."/>
            <person name="Ng V."/>
            <person name="Grigoriev I.V."/>
            <person name="Jackson S.A."/>
            <person name="Sutton T.D.S."/>
            <person name="Dobson A.D.W."/>
            <person name="Rama T."/>
        </authorList>
    </citation>
    <scope>NUCLEOTIDE SEQUENCE</scope>
    <source>
        <strain evidence="1">TRa018bII</strain>
    </source>
</reference>
<evidence type="ECO:0000313" key="2">
    <source>
        <dbReference type="Proteomes" id="UP000824998"/>
    </source>
</evidence>
<organism evidence="1 2">
    <name type="scientific">Amylocarpus encephaloides</name>
    <dbReference type="NCBI Taxonomy" id="45428"/>
    <lineage>
        <taxon>Eukaryota</taxon>
        <taxon>Fungi</taxon>
        <taxon>Dikarya</taxon>
        <taxon>Ascomycota</taxon>
        <taxon>Pezizomycotina</taxon>
        <taxon>Leotiomycetes</taxon>
        <taxon>Helotiales</taxon>
        <taxon>Helotiales incertae sedis</taxon>
        <taxon>Amylocarpus</taxon>
    </lineage>
</organism>
<evidence type="ECO:0000313" key="1">
    <source>
        <dbReference type="EMBL" id="KAG9235004.1"/>
    </source>
</evidence>
<dbReference type="AlphaFoldDB" id="A0A9P8C5W1"/>
<sequence>MTLVYNKDNGALQQVQLGVNEVLSALVLGKAVGSLVARQGDAAIFRHLHNTCHVRVIDTPKWLRNVQFRRATSIYGSNMRFVQGREAQLMKDVSIDSLGGFAAMIVLSYRYAEPIDSIIDAVESLILGRLTRNVYPAELESAQSKLYASWKPLLRTWVQGVKSSDADSLQSSTTTEWLTELAAEGASVKLSSTFGEEVLTANGQRVKQQVYDRMSTSTASIGLAAATNGVDVSILRFTRNGSKTIPSASNSPTQYLIRLWLIQPPSDVSRNLQSDENTEEHHTNHFARNIVYGGEKEIALSIAQELDYWDGDKPFQPLSEGEDTVRTSPQVRLQIKVRDSRALPGLHVDELARSIPQFTFPHGQSSRTTVLKPLYREIARVVDQEYQLSEYVEGPPRDRDEFRAACNFFRIAIVVGSLHALTRHADASSTAYAFNLDAVSIRSHARVQNSEFEQLLREAMAYGVAHTTILWTAAQVWGGASLASQGNTPINDHVLGIAAPQCSIILEFIRDPL</sequence>
<comment type="caution">
    <text evidence="1">The sequence shown here is derived from an EMBL/GenBank/DDBJ whole genome shotgun (WGS) entry which is preliminary data.</text>
</comment>
<keyword evidence="2" id="KW-1185">Reference proteome</keyword>
<dbReference type="OrthoDB" id="3512936at2759"/>
<dbReference type="Proteomes" id="UP000824998">
    <property type="component" value="Unassembled WGS sequence"/>
</dbReference>
<name>A0A9P8C5W1_9HELO</name>
<accession>A0A9P8C5W1</accession>
<protein>
    <submittedName>
        <fullName evidence="1">Uncharacterized protein</fullName>
    </submittedName>
</protein>